<accession>A0A5E7E943</accession>
<organism evidence="1 2">
    <name type="scientific">Pseudomonas fluorescens</name>
    <dbReference type="NCBI Taxonomy" id="294"/>
    <lineage>
        <taxon>Bacteria</taxon>
        <taxon>Pseudomonadati</taxon>
        <taxon>Pseudomonadota</taxon>
        <taxon>Gammaproteobacteria</taxon>
        <taxon>Pseudomonadales</taxon>
        <taxon>Pseudomonadaceae</taxon>
        <taxon>Pseudomonas</taxon>
    </lineage>
</organism>
<sequence length="70" mass="7258">MTAHSAIEAGHINITLAEFIEQKGRTNAAILIGCTGPALLKAVIAGRAISVELAEDGTVRATETKAFPAR</sequence>
<dbReference type="SUPFAM" id="SSF47413">
    <property type="entry name" value="lambda repressor-like DNA-binding domains"/>
    <property type="match status" value="1"/>
</dbReference>
<evidence type="ECO:0000313" key="2">
    <source>
        <dbReference type="Proteomes" id="UP000379480"/>
    </source>
</evidence>
<dbReference type="Pfam" id="PF09048">
    <property type="entry name" value="Cro"/>
    <property type="match status" value="1"/>
</dbReference>
<dbReference type="Gene3D" id="3.30.240.10">
    <property type="entry name" value="CRO Repressor"/>
    <property type="match status" value="1"/>
</dbReference>
<dbReference type="AlphaFoldDB" id="A0A5E7E943"/>
<dbReference type="InterPro" id="IPR038202">
    <property type="entry name" value="Cro_sf"/>
</dbReference>
<dbReference type="GO" id="GO:0003677">
    <property type="term" value="F:DNA binding"/>
    <property type="evidence" value="ECO:0007669"/>
    <property type="project" value="InterPro"/>
</dbReference>
<name>A0A5E7E943_PSEFL</name>
<evidence type="ECO:0000313" key="1">
    <source>
        <dbReference type="EMBL" id="VVO22863.1"/>
    </source>
</evidence>
<protein>
    <submittedName>
        <fullName evidence="1">Uncharacterized protein</fullName>
    </submittedName>
</protein>
<dbReference type="EMBL" id="CABVHY010000023">
    <property type="protein sequence ID" value="VVO22863.1"/>
    <property type="molecule type" value="Genomic_DNA"/>
</dbReference>
<dbReference type="InterPro" id="IPR010982">
    <property type="entry name" value="Lambda_DNA-bd_dom_sf"/>
</dbReference>
<dbReference type="InterPro" id="IPR000655">
    <property type="entry name" value="Cro-like"/>
</dbReference>
<dbReference type="RefSeq" id="WP_150805673.1">
    <property type="nucleotide sequence ID" value="NZ_CABVHY010000023.1"/>
</dbReference>
<gene>
    <name evidence="1" type="ORF">PS723_04357</name>
</gene>
<dbReference type="Proteomes" id="UP000379480">
    <property type="component" value="Unassembled WGS sequence"/>
</dbReference>
<proteinExistence type="predicted"/>
<dbReference type="GO" id="GO:0006355">
    <property type="term" value="P:regulation of DNA-templated transcription"/>
    <property type="evidence" value="ECO:0007669"/>
    <property type="project" value="InterPro"/>
</dbReference>
<reference evidence="1 2" key="1">
    <citation type="submission" date="2019-09" db="EMBL/GenBank/DDBJ databases">
        <authorList>
            <person name="Chandra G."/>
            <person name="Truman W A."/>
        </authorList>
    </citation>
    <scope>NUCLEOTIDE SEQUENCE [LARGE SCALE GENOMIC DNA]</scope>
    <source>
        <strain evidence="1">PS723</strain>
    </source>
</reference>